<evidence type="ECO:0000313" key="3">
    <source>
        <dbReference type="Proteomes" id="UP000181860"/>
    </source>
</evidence>
<dbReference type="Proteomes" id="UP001242513">
    <property type="component" value="Chromosome"/>
</dbReference>
<dbReference type="EMBL" id="FMXC01000014">
    <property type="protein sequence ID" value="SDA57270.1"/>
    <property type="molecule type" value="Genomic_DNA"/>
</dbReference>
<evidence type="ECO:0000313" key="4">
    <source>
        <dbReference type="Proteomes" id="UP001242513"/>
    </source>
</evidence>
<reference evidence="1 3" key="1">
    <citation type="submission" date="2016-10" db="EMBL/GenBank/DDBJ databases">
        <authorList>
            <person name="Varghese N."/>
            <person name="Submissions S."/>
        </authorList>
    </citation>
    <scope>NUCLEOTIDE SEQUENCE [LARGE SCALE GENOMIC DNA]</scope>
    <source>
        <strain evidence="1 3">ATCC 43761</strain>
    </source>
</reference>
<organism evidence="2 4">
    <name type="scientific">Lactobacillus kefiranofaciens</name>
    <dbReference type="NCBI Taxonomy" id="267818"/>
    <lineage>
        <taxon>Bacteria</taxon>
        <taxon>Bacillati</taxon>
        <taxon>Bacillota</taxon>
        <taxon>Bacilli</taxon>
        <taxon>Lactobacillales</taxon>
        <taxon>Lactobacillaceae</taxon>
        <taxon>Lactobacillus</taxon>
    </lineage>
</organism>
<evidence type="ECO:0000313" key="2">
    <source>
        <dbReference type="EMBL" id="WGO85340.1"/>
    </source>
</evidence>
<name>A0AAX3UCB8_9LACO</name>
<evidence type="ECO:0000313" key="1">
    <source>
        <dbReference type="EMBL" id="SDA57270.1"/>
    </source>
</evidence>
<accession>A0AAX3UCB8</accession>
<proteinExistence type="predicted"/>
<reference evidence="2" key="2">
    <citation type="journal article" date="2022" name="Food Funct.">
        <title>Lactobacillus kefiranofaciens ZW18 from Kefir enhances the anti-tumor effect of anti-programmed cell death 1 (PD-1) immunotherapy by modulating the gut microbiota.</title>
        <authorList>
            <person name="Zhao J."/>
            <person name="Wang Y."/>
            <person name="Wang J."/>
            <person name="Lv M."/>
            <person name="Zhou C."/>
            <person name="Jia L."/>
            <person name="Geng W."/>
        </authorList>
    </citation>
    <scope>NUCLEOTIDE SEQUENCE</scope>
    <source>
        <strain evidence="2">ZW18</strain>
    </source>
</reference>
<protein>
    <submittedName>
        <fullName evidence="2">DUF4160 domain-containing protein</fullName>
    </submittedName>
</protein>
<dbReference type="AlphaFoldDB" id="A0AAX3UCB8"/>
<dbReference type="EMBL" id="CP123735">
    <property type="protein sequence ID" value="WGO85340.1"/>
    <property type="molecule type" value="Genomic_DNA"/>
</dbReference>
<dbReference type="InterPro" id="IPR025427">
    <property type="entry name" value="DUF4160"/>
</dbReference>
<gene>
    <name evidence="2" type="ORF">QEJ78_08145</name>
    <name evidence="1" type="ORF">SAMN02983011_01421</name>
</gene>
<dbReference type="Proteomes" id="UP000181860">
    <property type="component" value="Unassembled WGS sequence"/>
</dbReference>
<sequence length="77" mass="9128">MPNYFRFKNFVLYFYAGDGIEPIHVHITEGRPSKASVKLWLLEDGTCKLAYNRTDISDKELKKLEKFIELNIYRTKL</sequence>
<dbReference type="Pfam" id="PF13711">
    <property type="entry name" value="DUF4160"/>
    <property type="match status" value="1"/>
</dbReference>
<dbReference type="RefSeq" id="WP_013854978.1">
    <property type="nucleotide sequence ID" value="NZ_CP123735.1"/>
</dbReference>
<reference evidence="2" key="3">
    <citation type="submission" date="2023-04" db="EMBL/GenBank/DDBJ databases">
        <authorList>
            <person name="Wang Y."/>
        </authorList>
    </citation>
    <scope>NUCLEOTIDE SEQUENCE</scope>
    <source>
        <strain evidence="2">ZW18</strain>
    </source>
</reference>
<keyword evidence="3" id="KW-1185">Reference proteome</keyword>